<sequence>QSRSGERLFDLGLGPIARAFCAASSKTDQADIAQVLAAHGPDGFAAAWLRHRRLAWAADLLPSSLVPESLR</sequence>
<proteinExistence type="predicted"/>
<comment type="caution">
    <text evidence="1">The sequence shown here is derived from an EMBL/GenBank/DDBJ whole genome shotgun (WGS) entry which is preliminary data.</text>
</comment>
<name>A0A258CQ72_CAUVI</name>
<evidence type="ECO:0000313" key="2">
    <source>
        <dbReference type="Proteomes" id="UP000215616"/>
    </source>
</evidence>
<organism evidence="1 2">
    <name type="scientific">Caulobacter vibrioides</name>
    <name type="common">Caulobacter crescentus</name>
    <dbReference type="NCBI Taxonomy" id="155892"/>
    <lineage>
        <taxon>Bacteria</taxon>
        <taxon>Pseudomonadati</taxon>
        <taxon>Pseudomonadota</taxon>
        <taxon>Alphaproteobacteria</taxon>
        <taxon>Caulobacterales</taxon>
        <taxon>Caulobacteraceae</taxon>
        <taxon>Caulobacter</taxon>
    </lineage>
</organism>
<evidence type="ECO:0000313" key="1">
    <source>
        <dbReference type="EMBL" id="OYW97648.1"/>
    </source>
</evidence>
<dbReference type="AlphaFoldDB" id="A0A258CQ72"/>
<accession>A0A258CQ72</accession>
<protein>
    <submittedName>
        <fullName evidence="1">Uncharacterized protein</fullName>
    </submittedName>
</protein>
<gene>
    <name evidence="1" type="ORF">B7Z12_21285</name>
</gene>
<reference evidence="1 2" key="1">
    <citation type="submission" date="2017-03" db="EMBL/GenBank/DDBJ databases">
        <title>Lifting the veil on microbial sulfur biogeochemistry in mining wastewaters.</title>
        <authorList>
            <person name="Kantor R.S."/>
            <person name="Colenbrander Nelson T."/>
            <person name="Marshall S."/>
            <person name="Bennett D."/>
            <person name="Apte S."/>
            <person name="Camacho D."/>
            <person name="Thomas B.C."/>
            <person name="Warren L.A."/>
            <person name="Banfield J.F."/>
        </authorList>
    </citation>
    <scope>NUCLEOTIDE SEQUENCE [LARGE SCALE GENOMIC DNA]</scope>
    <source>
        <strain evidence="1">32-67-7</strain>
    </source>
</reference>
<dbReference type="Proteomes" id="UP000215616">
    <property type="component" value="Unassembled WGS sequence"/>
</dbReference>
<feature type="non-terminal residue" evidence="1">
    <location>
        <position position="1"/>
    </location>
</feature>
<dbReference type="EMBL" id="NCDQ01000620">
    <property type="protein sequence ID" value="OYW97648.1"/>
    <property type="molecule type" value="Genomic_DNA"/>
</dbReference>